<dbReference type="PROSITE" id="PS50887">
    <property type="entry name" value="GGDEF"/>
    <property type="match status" value="1"/>
</dbReference>
<dbReference type="SMART" id="SM00267">
    <property type="entry name" value="GGDEF"/>
    <property type="match status" value="1"/>
</dbReference>
<feature type="transmembrane region" description="Helical" evidence="3">
    <location>
        <begin position="130"/>
        <end position="149"/>
    </location>
</feature>
<keyword evidence="3" id="KW-1133">Transmembrane helix</keyword>
<gene>
    <name evidence="5" type="ORF">QO015_001054</name>
</gene>
<feature type="domain" description="GGDEF" evidence="4">
    <location>
        <begin position="229"/>
        <end position="357"/>
    </location>
</feature>
<feature type="transmembrane region" description="Helical" evidence="3">
    <location>
        <begin position="77"/>
        <end position="97"/>
    </location>
</feature>
<accession>A0ABU0M397</accession>
<keyword evidence="6" id="KW-1185">Reference proteome</keyword>
<dbReference type="PANTHER" id="PTHR45138">
    <property type="entry name" value="REGULATORY COMPONENTS OF SENSORY TRANSDUCTION SYSTEM"/>
    <property type="match status" value="1"/>
</dbReference>
<dbReference type="NCBIfam" id="TIGR00254">
    <property type="entry name" value="GGDEF"/>
    <property type="match status" value="1"/>
</dbReference>
<keyword evidence="3" id="KW-0812">Transmembrane</keyword>
<evidence type="ECO:0000313" key="5">
    <source>
        <dbReference type="EMBL" id="MDQ0515441.1"/>
    </source>
</evidence>
<evidence type="ECO:0000313" key="6">
    <source>
        <dbReference type="Proteomes" id="UP001223743"/>
    </source>
</evidence>
<feature type="transmembrane region" description="Helical" evidence="3">
    <location>
        <begin position="48"/>
        <end position="65"/>
    </location>
</feature>
<evidence type="ECO:0000256" key="2">
    <source>
        <dbReference type="ARBA" id="ARBA00034247"/>
    </source>
</evidence>
<proteinExistence type="predicted"/>
<dbReference type="Proteomes" id="UP001223743">
    <property type="component" value="Unassembled WGS sequence"/>
</dbReference>
<dbReference type="EC" id="2.7.7.65" evidence="1"/>
<dbReference type="InterPro" id="IPR029787">
    <property type="entry name" value="Nucleotide_cyclase"/>
</dbReference>
<dbReference type="CDD" id="cd01949">
    <property type="entry name" value="GGDEF"/>
    <property type="match status" value="1"/>
</dbReference>
<keyword evidence="3" id="KW-0472">Membrane</keyword>
<comment type="catalytic activity">
    <reaction evidence="2">
        <text>2 GTP = 3',3'-c-di-GMP + 2 diphosphate</text>
        <dbReference type="Rhea" id="RHEA:24898"/>
        <dbReference type="ChEBI" id="CHEBI:33019"/>
        <dbReference type="ChEBI" id="CHEBI:37565"/>
        <dbReference type="ChEBI" id="CHEBI:58805"/>
        <dbReference type="EC" id="2.7.7.65"/>
    </reaction>
</comment>
<sequence length="357" mass="38868">MSESAGDLSSLARRRKQIVMIVIAAGALVFLGLWAFETSAGLIKPSDQWAYPIVIIFLCVNLLGVAAKPWFQPYAELACYFGVAFYLVAQVVLFALGPPEESIYDVANTLQWMPALYVAAFMLLSRRRAVAAASVTFLLSALALGIAALDASEEGDLRVSALLVNAVVAHLLTLLLLSLVAMLRLEFDRVSRHARSMEDAARTDPLTGIANRRALEEWMQAFEDHDDHKSAALVLFDIDHFKSINDRHGHLVGDEILVTTAQLIRSQLRPIDRVGRWGGEEFLVILDNVTMTNALRFADRVRHLVTISAHPVAGSITISAGIALCSPGEAVAETFRSADAALYAAKSGGRNRVSDRA</sequence>
<dbReference type="PANTHER" id="PTHR45138:SF9">
    <property type="entry name" value="DIGUANYLATE CYCLASE DGCM-RELATED"/>
    <property type="match status" value="1"/>
</dbReference>
<feature type="transmembrane region" description="Helical" evidence="3">
    <location>
        <begin position="18"/>
        <end position="36"/>
    </location>
</feature>
<evidence type="ECO:0000256" key="3">
    <source>
        <dbReference type="SAM" id="Phobius"/>
    </source>
</evidence>
<dbReference type="RefSeq" id="WP_266281016.1">
    <property type="nucleotide sequence ID" value="NZ_JAPKNF010000001.1"/>
</dbReference>
<dbReference type="EMBL" id="JAUSWJ010000001">
    <property type="protein sequence ID" value="MDQ0515441.1"/>
    <property type="molecule type" value="Genomic_DNA"/>
</dbReference>
<reference evidence="5 6" key="1">
    <citation type="submission" date="2023-07" db="EMBL/GenBank/DDBJ databases">
        <title>Genomic Encyclopedia of Type Strains, Phase IV (KMG-IV): sequencing the most valuable type-strain genomes for metagenomic binning, comparative biology and taxonomic classification.</title>
        <authorList>
            <person name="Goeker M."/>
        </authorList>
    </citation>
    <scope>NUCLEOTIDE SEQUENCE [LARGE SCALE GENOMIC DNA]</scope>
    <source>
        <strain evidence="5 6">B1-1</strain>
    </source>
</reference>
<feature type="transmembrane region" description="Helical" evidence="3">
    <location>
        <begin position="161"/>
        <end position="185"/>
    </location>
</feature>
<dbReference type="InterPro" id="IPR000160">
    <property type="entry name" value="GGDEF_dom"/>
</dbReference>
<organism evidence="5 6">
    <name type="scientific">Kaistia geumhonensis</name>
    <dbReference type="NCBI Taxonomy" id="410839"/>
    <lineage>
        <taxon>Bacteria</taxon>
        <taxon>Pseudomonadati</taxon>
        <taxon>Pseudomonadota</taxon>
        <taxon>Alphaproteobacteria</taxon>
        <taxon>Hyphomicrobiales</taxon>
        <taxon>Kaistiaceae</taxon>
        <taxon>Kaistia</taxon>
    </lineage>
</organism>
<feature type="transmembrane region" description="Helical" evidence="3">
    <location>
        <begin position="103"/>
        <end position="123"/>
    </location>
</feature>
<evidence type="ECO:0000256" key="1">
    <source>
        <dbReference type="ARBA" id="ARBA00012528"/>
    </source>
</evidence>
<name>A0ABU0M397_9HYPH</name>
<dbReference type="Gene3D" id="3.30.70.270">
    <property type="match status" value="1"/>
</dbReference>
<evidence type="ECO:0000259" key="4">
    <source>
        <dbReference type="PROSITE" id="PS50887"/>
    </source>
</evidence>
<dbReference type="InterPro" id="IPR043128">
    <property type="entry name" value="Rev_trsase/Diguanyl_cyclase"/>
</dbReference>
<protein>
    <recommendedName>
        <fullName evidence="1">diguanylate cyclase</fullName>
        <ecNumber evidence="1">2.7.7.65</ecNumber>
    </recommendedName>
</protein>
<dbReference type="InterPro" id="IPR050469">
    <property type="entry name" value="Diguanylate_Cyclase"/>
</dbReference>
<dbReference type="Pfam" id="PF00990">
    <property type="entry name" value="GGDEF"/>
    <property type="match status" value="1"/>
</dbReference>
<comment type="caution">
    <text evidence="5">The sequence shown here is derived from an EMBL/GenBank/DDBJ whole genome shotgun (WGS) entry which is preliminary data.</text>
</comment>
<dbReference type="SUPFAM" id="SSF55073">
    <property type="entry name" value="Nucleotide cyclase"/>
    <property type="match status" value="1"/>
</dbReference>